<dbReference type="GO" id="GO:0003677">
    <property type="term" value="F:DNA binding"/>
    <property type="evidence" value="ECO:0007669"/>
    <property type="project" value="InterPro"/>
</dbReference>
<dbReference type="InterPro" id="IPR007159">
    <property type="entry name" value="SpoVT-AbrB_dom"/>
</dbReference>
<dbReference type="RefSeq" id="WP_013266502.1">
    <property type="nucleotide sequence ID" value="NC_014374.1"/>
</dbReference>
<dbReference type="InterPro" id="IPR037914">
    <property type="entry name" value="SpoVT-AbrB_sf"/>
</dbReference>
<feature type="domain" description="SpoVT-AbrB" evidence="1">
    <location>
        <begin position="10"/>
        <end position="55"/>
    </location>
</feature>
<proteinExistence type="predicted"/>
<dbReference type="STRING" id="666510.ASAC_0583"/>
<dbReference type="AlphaFoldDB" id="D9Q102"/>
<dbReference type="GeneID" id="9498815"/>
<dbReference type="InParanoid" id="D9Q102"/>
<dbReference type="Pfam" id="PF04014">
    <property type="entry name" value="MazE_antitoxin"/>
    <property type="match status" value="1"/>
</dbReference>
<dbReference type="Proteomes" id="UP000000346">
    <property type="component" value="Chromosome"/>
</dbReference>
<evidence type="ECO:0000259" key="1">
    <source>
        <dbReference type="SMART" id="SM00966"/>
    </source>
</evidence>
<reference evidence="2 3" key="1">
    <citation type="journal article" date="2010" name="Appl. Environ. Microbiol.">
        <title>The genome sequence of the crenarchaeon Acidilobus saccharovorans supports a new order, Acidilobales, and suggests an important ecological role in terrestrial acidic hot springs.</title>
        <authorList>
            <person name="Mardanov A.V."/>
            <person name="Svetlitchnyi V.A."/>
            <person name="Beletsky A.V."/>
            <person name="Prokofeva M.I."/>
            <person name="Bonch-Osmolovskaya E.A."/>
            <person name="Ravin N.V."/>
            <person name="Skryabin K.G."/>
        </authorList>
    </citation>
    <scope>NUCLEOTIDE SEQUENCE [LARGE SCALE GENOMIC DNA]</scope>
    <source>
        <strain evidence="3">DSM 16705 / JCM 18335 / VKM B-2471 / 345-15</strain>
    </source>
</reference>
<dbReference type="EMBL" id="CP001742">
    <property type="protein sequence ID" value="ADL18990.1"/>
    <property type="molecule type" value="Genomic_DNA"/>
</dbReference>
<accession>D9Q102</accession>
<dbReference type="KEGG" id="asc:ASAC_0583"/>
<dbReference type="eggNOG" id="arCOG00318">
    <property type="taxonomic scope" value="Archaea"/>
</dbReference>
<dbReference type="OrthoDB" id="40991at2157"/>
<dbReference type="HOGENOM" id="CLU_069302_1_0_2"/>
<keyword evidence="3" id="KW-1185">Reference proteome</keyword>
<name>D9Q102_ACIS3</name>
<sequence>MNITPRKLQKLGASSLVVTLPHTWIEAHGLKAGDVVYIVDEGDRLKIVPASTGSDRNAYEFEAYKLVMPQLVSWALTCLYVNNVNEATIDLRGMGPEAMQVLKEASMRLLGLELLEVERDRAVMKIVLDDSKADPKHAIKGLGSAVSNIAELLRQVAEGGQVTEDQFSIATNELTKYQHLIMRYVVGSMNSGSVEGNLQGTIVGTALLGVVGNTLLDAAKMASRLEVRSRVVSQLASQVRDLAPLVSAMVAQPSVKRLHEVAFNVVATISSIESYIKSSQSAAEAAIIAKVDDAIKTMAIVFMTILCGAVMGEEYLKPSTQ</sequence>
<dbReference type="SMART" id="SM00966">
    <property type="entry name" value="SpoVT_AbrB"/>
    <property type="match status" value="1"/>
</dbReference>
<organism evidence="2 3">
    <name type="scientific">Acidilobus saccharovorans (strain DSM 16705 / JCM 18335 / VKM B-2471 / 345-15)</name>
    <dbReference type="NCBI Taxonomy" id="666510"/>
    <lineage>
        <taxon>Archaea</taxon>
        <taxon>Thermoproteota</taxon>
        <taxon>Thermoprotei</taxon>
        <taxon>Acidilobales</taxon>
        <taxon>Acidilobaceae</taxon>
        <taxon>Acidilobus</taxon>
    </lineage>
</organism>
<evidence type="ECO:0000313" key="2">
    <source>
        <dbReference type="EMBL" id="ADL18990.1"/>
    </source>
</evidence>
<gene>
    <name evidence="2" type="ordered locus">ASAC_0583</name>
</gene>
<evidence type="ECO:0000313" key="3">
    <source>
        <dbReference type="Proteomes" id="UP000000346"/>
    </source>
</evidence>
<protein>
    <recommendedName>
        <fullName evidence="1">SpoVT-AbrB domain-containing protein</fullName>
    </recommendedName>
</protein>
<dbReference type="SUPFAM" id="SSF89447">
    <property type="entry name" value="AbrB/MazE/MraZ-like"/>
    <property type="match status" value="1"/>
</dbReference>